<evidence type="ECO:0000259" key="2">
    <source>
        <dbReference type="Pfam" id="PF18145"/>
    </source>
</evidence>
<dbReference type="Proteomes" id="UP000655550">
    <property type="component" value="Unassembled WGS sequence"/>
</dbReference>
<dbReference type="RefSeq" id="WP_093985568.1">
    <property type="nucleotide sequence ID" value="NZ_BMDE01000010.1"/>
</dbReference>
<evidence type="ECO:0000256" key="1">
    <source>
        <dbReference type="SAM" id="Phobius"/>
    </source>
</evidence>
<dbReference type="InterPro" id="IPR040836">
    <property type="entry name" value="SAVED"/>
</dbReference>
<gene>
    <name evidence="4" type="ORF">GCM10007363_28790</name>
</gene>
<organism evidence="4 5">
    <name type="scientific">Pseudomonas fluvialis</name>
    <dbReference type="NCBI Taxonomy" id="1793966"/>
    <lineage>
        <taxon>Bacteria</taxon>
        <taxon>Pseudomonadati</taxon>
        <taxon>Pseudomonadota</taxon>
        <taxon>Gammaproteobacteria</taxon>
        <taxon>Pseudomonadales</taxon>
        <taxon>Pseudomonadaceae</taxon>
        <taxon>Pseudomonas</taxon>
    </lineage>
</organism>
<dbReference type="EMBL" id="BMDE01000010">
    <property type="protein sequence ID" value="GGH96670.1"/>
    <property type="molecule type" value="Genomic_DNA"/>
</dbReference>
<name>A0ABQ2AV84_9PSED</name>
<dbReference type="Pfam" id="PF18303">
    <property type="entry name" value="Saf_2TM"/>
    <property type="match status" value="1"/>
</dbReference>
<keyword evidence="1" id="KW-0472">Membrane</keyword>
<evidence type="ECO:0008006" key="6">
    <source>
        <dbReference type="Google" id="ProtNLM"/>
    </source>
</evidence>
<dbReference type="NCBIfam" id="NF033611">
    <property type="entry name" value="SAVED"/>
    <property type="match status" value="1"/>
</dbReference>
<feature type="transmembrane region" description="Helical" evidence="1">
    <location>
        <begin position="27"/>
        <end position="48"/>
    </location>
</feature>
<evidence type="ECO:0000313" key="4">
    <source>
        <dbReference type="EMBL" id="GGH96670.1"/>
    </source>
</evidence>
<evidence type="ECO:0000259" key="3">
    <source>
        <dbReference type="Pfam" id="PF18303"/>
    </source>
</evidence>
<evidence type="ECO:0000313" key="5">
    <source>
        <dbReference type="Proteomes" id="UP000655550"/>
    </source>
</evidence>
<keyword evidence="5" id="KW-1185">Reference proteome</keyword>
<protein>
    <recommendedName>
        <fullName evidence="6">SAVED domain-containing protein</fullName>
    </recommendedName>
</protein>
<feature type="domain" description="SMODS-associated and fused to various effectors" evidence="2">
    <location>
        <begin position="166"/>
        <end position="349"/>
    </location>
</feature>
<accession>A0ABQ2AV84</accession>
<proteinExistence type="predicted"/>
<dbReference type="Pfam" id="PF18145">
    <property type="entry name" value="SAVED"/>
    <property type="match status" value="1"/>
</dbReference>
<feature type="transmembrane region" description="Helical" evidence="1">
    <location>
        <begin position="68"/>
        <end position="91"/>
    </location>
</feature>
<comment type="caution">
    <text evidence="4">The sequence shown here is derived from an EMBL/GenBank/DDBJ whole genome shotgun (WGS) entry which is preliminary data.</text>
</comment>
<keyword evidence="1" id="KW-1133">Transmembrane helix</keyword>
<sequence length="361" mass="39433">MLKQLAYTIITRLLDWFTRPRSAGVTLLKYGTGLVIVTAGADFAVQISRQVKEGGWSFSFGAGEGLPFWLTLVFAGAGLLLVVIGAIVLVAEHRRERRRRLVVIEMRGLHASPDTPAVDKVVPTFRGDRRHLLLDFRPQGQDARVDSGYLLERVSSMKGTLQSLVDGADKRDVQVAIGGLAAVPALFLAGMLIDDESLVHLYDWDRSTKCWRAIDGADDSVRFLPIEGLPSAGATSEAILVVEASYTVNQADVTASFTSSLPVVRLRIETPLADRFWSEQKQAALAAQFRDAVQQLSAIGVRKLHLVVAAPASLSVRLGMSYDRRLFPDAVVYQFEKGLSKPYPWGLQMPTVGSSAAIIQT</sequence>
<reference evidence="5" key="1">
    <citation type="journal article" date="2019" name="Int. J. Syst. Evol. Microbiol.">
        <title>The Global Catalogue of Microorganisms (GCM) 10K type strain sequencing project: providing services to taxonomists for standard genome sequencing and annotation.</title>
        <authorList>
            <consortium name="The Broad Institute Genomics Platform"/>
            <consortium name="The Broad Institute Genome Sequencing Center for Infectious Disease"/>
            <person name="Wu L."/>
            <person name="Ma J."/>
        </authorList>
    </citation>
    <scope>NUCLEOTIDE SEQUENCE [LARGE SCALE GENOMIC DNA]</scope>
    <source>
        <strain evidence="5">CCM 8778</strain>
    </source>
</reference>
<feature type="domain" description="SAVED-fused 2TM effector" evidence="3">
    <location>
        <begin position="8"/>
        <end position="143"/>
    </location>
</feature>
<keyword evidence="1" id="KW-0812">Transmembrane</keyword>
<dbReference type="InterPro" id="IPR041167">
    <property type="entry name" value="Saf_2TM"/>
</dbReference>